<dbReference type="PRINTS" id="PR00719">
    <property type="entry name" value="LMWPTPASE"/>
</dbReference>
<dbReference type="InterPro" id="IPR050438">
    <property type="entry name" value="LMW_PTPase"/>
</dbReference>
<name>A0ABR8R6D2_9BACI</name>
<gene>
    <name evidence="5" type="ORF">H9650_04370</name>
</gene>
<dbReference type="PANTHER" id="PTHR11717">
    <property type="entry name" value="LOW MOLECULAR WEIGHT PROTEIN TYROSINE PHOSPHATASE"/>
    <property type="match status" value="1"/>
</dbReference>
<dbReference type="Gene3D" id="3.40.50.2300">
    <property type="match status" value="1"/>
</dbReference>
<accession>A0ABR8R6D2</accession>
<keyword evidence="3" id="KW-0904">Protein phosphatase</keyword>
<keyword evidence="6" id="KW-1185">Reference proteome</keyword>
<organism evidence="5 6">
    <name type="scientific">Psychrobacillus faecigallinarum</name>
    <dbReference type="NCBI Taxonomy" id="2762235"/>
    <lineage>
        <taxon>Bacteria</taxon>
        <taxon>Bacillati</taxon>
        <taxon>Bacillota</taxon>
        <taxon>Bacilli</taxon>
        <taxon>Bacillales</taxon>
        <taxon>Bacillaceae</taxon>
        <taxon>Psychrobacillus</taxon>
    </lineage>
</organism>
<dbReference type="PANTHER" id="PTHR11717:SF31">
    <property type="entry name" value="LOW MOLECULAR WEIGHT PROTEIN-TYROSINE-PHOSPHATASE ETP-RELATED"/>
    <property type="match status" value="1"/>
</dbReference>
<comment type="similarity">
    <text evidence="1">Belongs to the low molecular weight phosphotyrosine protein phosphatase family.</text>
</comment>
<dbReference type="InterPro" id="IPR017867">
    <property type="entry name" value="Tyr_phospatase_low_mol_wt"/>
</dbReference>
<evidence type="ECO:0000259" key="4">
    <source>
        <dbReference type="SMART" id="SM00226"/>
    </source>
</evidence>
<reference evidence="5 6" key="1">
    <citation type="submission" date="2020-08" db="EMBL/GenBank/DDBJ databases">
        <title>A Genomic Blueprint of the Chicken Gut Microbiome.</title>
        <authorList>
            <person name="Gilroy R."/>
            <person name="Ravi A."/>
            <person name="Getino M."/>
            <person name="Pursley I."/>
            <person name="Horton D.L."/>
            <person name="Alikhan N.-F."/>
            <person name="Baker D."/>
            <person name="Gharbi K."/>
            <person name="Hall N."/>
            <person name="Watson M."/>
            <person name="Adriaenssens E.M."/>
            <person name="Foster-Nyarko E."/>
            <person name="Jarju S."/>
            <person name="Secka A."/>
            <person name="Antonio M."/>
            <person name="Oren A."/>
            <person name="Chaudhuri R."/>
            <person name="La Ragione R.M."/>
            <person name="Hildebrand F."/>
            <person name="Pallen M.J."/>
        </authorList>
    </citation>
    <scope>NUCLEOTIDE SEQUENCE [LARGE SCALE GENOMIC DNA]</scope>
    <source>
        <strain evidence="5 6">Sa2BUA9</strain>
    </source>
</reference>
<evidence type="ECO:0000256" key="3">
    <source>
        <dbReference type="ARBA" id="ARBA00022912"/>
    </source>
</evidence>
<protein>
    <submittedName>
        <fullName evidence="5">Low molecular weight protein arginine phosphatase</fullName>
    </submittedName>
</protein>
<keyword evidence="2" id="KW-0378">Hydrolase</keyword>
<dbReference type="Proteomes" id="UP000640786">
    <property type="component" value="Unassembled WGS sequence"/>
</dbReference>
<dbReference type="SUPFAM" id="SSF52788">
    <property type="entry name" value="Phosphotyrosine protein phosphatases I"/>
    <property type="match status" value="1"/>
</dbReference>
<evidence type="ECO:0000313" key="5">
    <source>
        <dbReference type="EMBL" id="MBD7943346.1"/>
    </source>
</evidence>
<dbReference type="InterPro" id="IPR023485">
    <property type="entry name" value="Ptyr_pPase"/>
</dbReference>
<proteinExistence type="inferred from homology"/>
<feature type="domain" description="Phosphotyrosine protein phosphatase I" evidence="4">
    <location>
        <begin position="1"/>
        <end position="142"/>
    </location>
</feature>
<dbReference type="CDD" id="cd16344">
    <property type="entry name" value="LMWPAP"/>
    <property type="match status" value="1"/>
</dbReference>
<evidence type="ECO:0000256" key="2">
    <source>
        <dbReference type="ARBA" id="ARBA00022801"/>
    </source>
</evidence>
<dbReference type="EMBL" id="JACSQO010000001">
    <property type="protein sequence ID" value="MBD7943346.1"/>
    <property type="molecule type" value="Genomic_DNA"/>
</dbReference>
<comment type="caution">
    <text evidence="5">The sequence shown here is derived from an EMBL/GenBank/DDBJ whole genome shotgun (WGS) entry which is preliminary data.</text>
</comment>
<dbReference type="InterPro" id="IPR036196">
    <property type="entry name" value="Ptyr_pPase_sf"/>
</dbReference>
<evidence type="ECO:0000313" key="6">
    <source>
        <dbReference type="Proteomes" id="UP000640786"/>
    </source>
</evidence>
<sequence>MNILFVCTGNTCRSPMAEAILKSKNLKNIQVQSAGIYASDGENMSANSRKVLENKGVPFAHKSSSLQPSTVEWADLILTMTAAHKQAIIYAFPEAISKVYMYKEFATPDDIQDVMDPFGGNIGIYEQTFEELNVLTEELVKRL</sequence>
<dbReference type="SMART" id="SM00226">
    <property type="entry name" value="LMWPc"/>
    <property type="match status" value="1"/>
</dbReference>
<evidence type="ECO:0000256" key="1">
    <source>
        <dbReference type="ARBA" id="ARBA00011063"/>
    </source>
</evidence>
<dbReference type="Pfam" id="PF01451">
    <property type="entry name" value="LMWPc"/>
    <property type="match status" value="1"/>
</dbReference>